<dbReference type="Pfam" id="PF13962">
    <property type="entry name" value="PGG"/>
    <property type="match status" value="1"/>
</dbReference>
<dbReference type="OrthoDB" id="674805at2759"/>
<feature type="transmembrane region" description="Helical" evidence="1">
    <location>
        <begin position="92"/>
        <end position="109"/>
    </location>
</feature>
<organism evidence="3 4">
    <name type="scientific">Castanea mollissima</name>
    <name type="common">Chinese chestnut</name>
    <dbReference type="NCBI Taxonomy" id="60419"/>
    <lineage>
        <taxon>Eukaryota</taxon>
        <taxon>Viridiplantae</taxon>
        <taxon>Streptophyta</taxon>
        <taxon>Embryophyta</taxon>
        <taxon>Tracheophyta</taxon>
        <taxon>Spermatophyta</taxon>
        <taxon>Magnoliopsida</taxon>
        <taxon>eudicotyledons</taxon>
        <taxon>Gunneridae</taxon>
        <taxon>Pentapetalae</taxon>
        <taxon>rosids</taxon>
        <taxon>fabids</taxon>
        <taxon>Fagales</taxon>
        <taxon>Fagaceae</taxon>
        <taxon>Castanea</taxon>
    </lineage>
</organism>
<proteinExistence type="predicted"/>
<reference evidence="3" key="1">
    <citation type="submission" date="2020-03" db="EMBL/GenBank/DDBJ databases">
        <title>Castanea mollissima Vanexum genome sequencing.</title>
        <authorList>
            <person name="Staton M."/>
        </authorList>
    </citation>
    <scope>NUCLEOTIDE SEQUENCE</scope>
    <source>
        <tissue evidence="3">Leaf</tissue>
    </source>
</reference>
<dbReference type="EMBL" id="JRKL02000732">
    <property type="protein sequence ID" value="KAF3968749.1"/>
    <property type="molecule type" value="Genomic_DNA"/>
</dbReference>
<accession>A0A8J4RN73</accession>
<keyword evidence="1" id="KW-1133">Transmembrane helix</keyword>
<dbReference type="PANTHER" id="PTHR24128:SF86">
    <property type="entry name" value="ALPHA-LATROTOXIN-LHE1A-LIKE"/>
    <property type="match status" value="1"/>
</dbReference>
<evidence type="ECO:0000259" key="2">
    <source>
        <dbReference type="Pfam" id="PF13962"/>
    </source>
</evidence>
<feature type="transmembrane region" description="Helical" evidence="1">
    <location>
        <begin position="213"/>
        <end position="232"/>
    </location>
</feature>
<protein>
    <recommendedName>
        <fullName evidence="2">PGG domain-containing protein</fullName>
    </recommendedName>
</protein>
<keyword evidence="1" id="KW-0472">Membrane</keyword>
<gene>
    <name evidence="3" type="ORF">CMV_007394</name>
</gene>
<dbReference type="Proteomes" id="UP000737018">
    <property type="component" value="Unassembled WGS sequence"/>
</dbReference>
<keyword evidence="4" id="KW-1185">Reference proteome</keyword>
<feature type="transmembrane region" description="Helical" evidence="1">
    <location>
        <begin position="158"/>
        <end position="181"/>
    </location>
</feature>
<evidence type="ECO:0000313" key="4">
    <source>
        <dbReference type="Proteomes" id="UP000737018"/>
    </source>
</evidence>
<evidence type="ECO:0000256" key="1">
    <source>
        <dbReference type="SAM" id="Phobius"/>
    </source>
</evidence>
<sequence length="258" mass="28638">MQAVEQLLNCSIDVNAKNLMGYTALDILQQQTVGDYKEIKDILCRAGALNASSLPPVTTLAEYLRSTVLIQEKLPLFYLRERTKISSDMRNVLLVVAALLVTVTYQAALSPPGGVWQDDYNPDTNDHQFNTTAPGIIINEVSPSSPHNAGTVVMGLDFFRILLFFNSATFYLTIMIIGVLLPIGFTGGMFFLPLGLLFLCYIISMSIVSPSPISTILILFFCYVVLFLPVSFGSWGKRRRKLVQVFLPVVRLLDPTFT</sequence>
<name>A0A8J4RN73_9ROSI</name>
<dbReference type="PANTHER" id="PTHR24128">
    <property type="entry name" value="HOMEOBOX PROTEIN WARIAI"/>
    <property type="match status" value="1"/>
</dbReference>
<evidence type="ECO:0000313" key="3">
    <source>
        <dbReference type="EMBL" id="KAF3968749.1"/>
    </source>
</evidence>
<keyword evidence="1" id="KW-0812">Transmembrane</keyword>
<comment type="caution">
    <text evidence="3">The sequence shown here is derived from an EMBL/GenBank/DDBJ whole genome shotgun (WGS) entry which is preliminary data.</text>
</comment>
<dbReference type="AlphaFoldDB" id="A0A8J4RN73"/>
<feature type="domain" description="PGG" evidence="2">
    <location>
        <begin position="87"/>
        <end position="181"/>
    </location>
</feature>
<dbReference type="InterPro" id="IPR026961">
    <property type="entry name" value="PGG_dom"/>
</dbReference>
<feature type="transmembrane region" description="Helical" evidence="1">
    <location>
        <begin position="188"/>
        <end position="207"/>
    </location>
</feature>